<evidence type="ECO:0000256" key="4">
    <source>
        <dbReference type="ARBA" id="ARBA00023209"/>
    </source>
</evidence>
<keyword evidence="4" id="KW-0443">Lipid metabolism</keyword>
<dbReference type="InterPro" id="IPR032098">
    <property type="entry name" value="Acyltransf_C"/>
</dbReference>
<evidence type="ECO:0000256" key="3">
    <source>
        <dbReference type="ARBA" id="ARBA00022679"/>
    </source>
</evidence>
<evidence type="ECO:0000256" key="2">
    <source>
        <dbReference type="ARBA" id="ARBA00022516"/>
    </source>
</evidence>
<accession>A0A6B0S2I6</accession>
<dbReference type="Pfam" id="PF01553">
    <property type="entry name" value="Acyltransferase"/>
    <property type="match status" value="1"/>
</dbReference>
<dbReference type="Gene3D" id="3.40.50.10190">
    <property type="entry name" value="BRCT domain"/>
    <property type="match status" value="1"/>
</dbReference>
<feature type="compositionally biased region" description="Pro residues" evidence="7">
    <location>
        <begin position="245"/>
        <end position="255"/>
    </location>
</feature>
<dbReference type="GO" id="GO:0005739">
    <property type="term" value="C:mitochondrion"/>
    <property type="evidence" value="ECO:0007669"/>
    <property type="project" value="TreeGrafter"/>
</dbReference>
<keyword evidence="4" id="KW-0594">Phospholipid biosynthesis</keyword>
<dbReference type="CDD" id="cd07990">
    <property type="entry name" value="LPLAT_LCLAT1-like"/>
    <property type="match status" value="1"/>
</dbReference>
<evidence type="ECO:0000313" key="9">
    <source>
        <dbReference type="EMBL" id="MXQ94534.1"/>
    </source>
</evidence>
<dbReference type="Pfam" id="PF16076">
    <property type="entry name" value="Acyltransf_C"/>
    <property type="match status" value="1"/>
</dbReference>
<feature type="region of interest" description="Disordered" evidence="7">
    <location>
        <begin position="227"/>
        <end position="260"/>
    </location>
</feature>
<sequence>MLETLLVTGPARTLAGSPALRALCGSHIARFPGRFFRSRGLKLGQSCLKPQMVNSSTPDVPSLFGLCRQERLSSAGQYRGTLFADQPTMFISPASNPPRAKLGELVVLCGGRVTQVPRQASIFIGPSPGRKKETVKYLSETWILGEPTRTKEVLLDLCHLPSQLARKAQPAALLPAAPPDARCPCWPPCSLQLRQMPAAPAGRPAPCSSAGGCCLYRPPCSLQLRQMPTAPTSRPAPCSSTGRPLPLPATPPPAAQPEAAAPATAPLRVLTCPRAHSAVFYSKATFGFYFQKQIRSVSTRSVPLRTTCCRDEDTFQPTAAANSPPLVLGHRKDAFGDTRQPSGRPVNENRRPGFGTWRLPWSGQRASIWGERVLGDEKPEGVERTVFSFTHGQPAKEIPEIRILLYGDLPKNKENIIYLANHQSTVDWIIADILAVRQSALGHVRYVLKDGLKWLPLYGCYFSQHGGIYVKRSAKFNENQMRKKLQRYINAGTPMYLVIFPEGTRYNPELTKVISASQAFAAQEGLPVLKHVLTPRIKATHVAFDSMKDYLDAVYDVTVAFEGSVDDKGQRKEAPSMAEFLCKECPKIHIHIDRIDKKNIPEEQVSMKRWLHERFEIKDKLLIEFYDSPDPERRNKFPGESVNSKLSLKKTLPSFLILSGLTAGLLMTEAGRKLYVKTWIYGTLIGCLWEVTTLSSCQYFHWKLIILAI</sequence>
<evidence type="ECO:0000259" key="8">
    <source>
        <dbReference type="SMART" id="SM00563"/>
    </source>
</evidence>
<dbReference type="Proteomes" id="UP000322234">
    <property type="component" value="Unassembled WGS sequence"/>
</dbReference>
<name>A0A6B0S2I6_9CETA</name>
<protein>
    <recommendedName>
        <fullName evidence="8">Phospholipid/glycerol acyltransferase domain-containing protein</fullName>
    </recommendedName>
</protein>
<feature type="domain" description="Phospholipid/glycerol acyltransferase" evidence="8">
    <location>
        <begin position="416"/>
        <end position="541"/>
    </location>
</feature>
<evidence type="ECO:0000256" key="7">
    <source>
        <dbReference type="SAM" id="MobiDB-lite"/>
    </source>
</evidence>
<dbReference type="GO" id="GO:0036149">
    <property type="term" value="P:phosphatidylinositol acyl-chain remodeling"/>
    <property type="evidence" value="ECO:0007669"/>
    <property type="project" value="TreeGrafter"/>
</dbReference>
<dbReference type="SUPFAM" id="SSF69593">
    <property type="entry name" value="Glycerol-3-phosphate (1)-acyltransferase"/>
    <property type="match status" value="1"/>
</dbReference>
<gene>
    <name evidence="9" type="ORF">E5288_WYG021616</name>
</gene>
<dbReference type="SMART" id="SM00563">
    <property type="entry name" value="PlsC"/>
    <property type="match status" value="1"/>
</dbReference>
<proteinExistence type="inferred from homology"/>
<organism evidence="9 10">
    <name type="scientific">Bos mutus</name>
    <name type="common">wild yak</name>
    <dbReference type="NCBI Taxonomy" id="72004"/>
    <lineage>
        <taxon>Eukaryota</taxon>
        <taxon>Metazoa</taxon>
        <taxon>Chordata</taxon>
        <taxon>Craniata</taxon>
        <taxon>Vertebrata</taxon>
        <taxon>Euteleostomi</taxon>
        <taxon>Mammalia</taxon>
        <taxon>Eutheria</taxon>
        <taxon>Laurasiatheria</taxon>
        <taxon>Artiodactyla</taxon>
        <taxon>Ruminantia</taxon>
        <taxon>Pecora</taxon>
        <taxon>Bovidae</taxon>
        <taxon>Bovinae</taxon>
        <taxon>Bos</taxon>
    </lineage>
</organism>
<evidence type="ECO:0000256" key="1">
    <source>
        <dbReference type="ARBA" id="ARBA00008655"/>
    </source>
</evidence>
<dbReference type="PANTHER" id="PTHR10983">
    <property type="entry name" value="1-ACYLGLYCEROL-3-PHOSPHATE ACYLTRANSFERASE-RELATED"/>
    <property type="match status" value="1"/>
</dbReference>
<dbReference type="PANTHER" id="PTHR10983:SF73">
    <property type="entry name" value="1-ACYL-SN-GLYCEROL-3-PHOSPHATE ACYLTRANSFERASE EPSILON"/>
    <property type="match status" value="1"/>
</dbReference>
<feature type="compositionally biased region" description="Polar residues" evidence="7">
    <location>
        <begin position="227"/>
        <end position="242"/>
    </location>
</feature>
<evidence type="ECO:0000256" key="5">
    <source>
        <dbReference type="ARBA" id="ARBA00023264"/>
    </source>
</evidence>
<evidence type="ECO:0000256" key="6">
    <source>
        <dbReference type="ARBA" id="ARBA00023315"/>
    </source>
</evidence>
<dbReference type="InterPro" id="IPR002123">
    <property type="entry name" value="Plipid/glycerol_acylTrfase"/>
</dbReference>
<dbReference type="InterPro" id="IPR036420">
    <property type="entry name" value="BRCT_dom_sf"/>
</dbReference>
<keyword evidence="6" id="KW-0012">Acyltransferase</keyword>
<comment type="caution">
    <text evidence="9">The sequence shown here is derived from an EMBL/GenBank/DDBJ whole genome shotgun (WGS) entry which is preliminary data.</text>
</comment>
<keyword evidence="3" id="KW-0808">Transferase</keyword>
<comment type="similarity">
    <text evidence="1">Belongs to the 1-acyl-sn-glycerol-3-phosphate acyltransferase family.</text>
</comment>
<dbReference type="GO" id="GO:0016746">
    <property type="term" value="F:acyltransferase activity"/>
    <property type="evidence" value="ECO:0007669"/>
    <property type="project" value="UniProtKB-KW"/>
</dbReference>
<keyword evidence="5" id="KW-1208">Phospholipid metabolism</keyword>
<evidence type="ECO:0000313" key="10">
    <source>
        <dbReference type="Proteomes" id="UP000322234"/>
    </source>
</evidence>
<reference evidence="9" key="1">
    <citation type="submission" date="2019-10" db="EMBL/GenBank/DDBJ databases">
        <title>The sequence and de novo assembly of the wild yak genome.</title>
        <authorList>
            <person name="Liu Y."/>
        </authorList>
    </citation>
    <scope>NUCLEOTIDE SEQUENCE [LARGE SCALE GENOMIC DNA]</scope>
    <source>
        <strain evidence="9">WY2019</strain>
    </source>
</reference>
<dbReference type="GO" id="GO:0005783">
    <property type="term" value="C:endoplasmic reticulum"/>
    <property type="evidence" value="ECO:0007669"/>
    <property type="project" value="TreeGrafter"/>
</dbReference>
<dbReference type="CDD" id="cd17751">
    <property type="entry name" value="BRCT_microcephalin_rpt3"/>
    <property type="match status" value="1"/>
</dbReference>
<dbReference type="EMBL" id="VBQZ03000114">
    <property type="protein sequence ID" value="MXQ94534.1"/>
    <property type="molecule type" value="Genomic_DNA"/>
</dbReference>
<dbReference type="GO" id="GO:0008654">
    <property type="term" value="P:phospholipid biosynthetic process"/>
    <property type="evidence" value="ECO:0007669"/>
    <property type="project" value="UniProtKB-KW"/>
</dbReference>
<dbReference type="AlphaFoldDB" id="A0A6B0S2I6"/>
<keyword evidence="2" id="KW-0444">Lipid biosynthesis</keyword>
<dbReference type="SUPFAM" id="SSF52113">
    <property type="entry name" value="BRCT domain"/>
    <property type="match status" value="1"/>
</dbReference>
<keyword evidence="10" id="KW-1185">Reference proteome</keyword>